<dbReference type="EMBL" id="BGPR01079429">
    <property type="protein sequence ID" value="GBL74468.1"/>
    <property type="molecule type" value="Genomic_DNA"/>
</dbReference>
<keyword evidence="2" id="KW-1185">Reference proteome</keyword>
<organism evidence="1 2">
    <name type="scientific">Araneus ventricosus</name>
    <name type="common">Orbweaver spider</name>
    <name type="synonym">Epeira ventricosa</name>
    <dbReference type="NCBI Taxonomy" id="182803"/>
    <lineage>
        <taxon>Eukaryota</taxon>
        <taxon>Metazoa</taxon>
        <taxon>Ecdysozoa</taxon>
        <taxon>Arthropoda</taxon>
        <taxon>Chelicerata</taxon>
        <taxon>Arachnida</taxon>
        <taxon>Araneae</taxon>
        <taxon>Araneomorphae</taxon>
        <taxon>Entelegynae</taxon>
        <taxon>Araneoidea</taxon>
        <taxon>Araneidae</taxon>
        <taxon>Araneus</taxon>
    </lineage>
</organism>
<evidence type="ECO:0000313" key="1">
    <source>
        <dbReference type="EMBL" id="GBL74468.1"/>
    </source>
</evidence>
<name>A0A4Y2A3W3_ARAVE</name>
<evidence type="ECO:0008006" key="3">
    <source>
        <dbReference type="Google" id="ProtNLM"/>
    </source>
</evidence>
<sequence length="144" mass="16179">MKEVYREHCLSRCNIFRWCQRYEAGRVNTKDLPRPGKAHVVTNGATISAVDEVIRKNRRITKYGIAVKLSINSALHNPQKDWLCQSLCTVEAQASVRELEEGENGCLPEPAVSTLKPSIPFLHTRISVSMPMAVIHSCTVPHEL</sequence>
<comment type="caution">
    <text evidence="1">The sequence shown here is derived from an EMBL/GenBank/DDBJ whole genome shotgun (WGS) entry which is preliminary data.</text>
</comment>
<proteinExistence type="predicted"/>
<reference evidence="1 2" key="1">
    <citation type="journal article" date="2019" name="Sci. Rep.">
        <title>Orb-weaving spider Araneus ventricosus genome elucidates the spidroin gene catalogue.</title>
        <authorList>
            <person name="Kono N."/>
            <person name="Nakamura H."/>
            <person name="Ohtoshi R."/>
            <person name="Moran D.A.P."/>
            <person name="Shinohara A."/>
            <person name="Yoshida Y."/>
            <person name="Fujiwara M."/>
            <person name="Mori M."/>
            <person name="Tomita M."/>
            <person name="Arakawa K."/>
        </authorList>
    </citation>
    <scope>NUCLEOTIDE SEQUENCE [LARGE SCALE GENOMIC DNA]</scope>
</reference>
<dbReference type="OrthoDB" id="6767820at2759"/>
<dbReference type="Proteomes" id="UP000499080">
    <property type="component" value="Unassembled WGS sequence"/>
</dbReference>
<evidence type="ECO:0000313" key="2">
    <source>
        <dbReference type="Proteomes" id="UP000499080"/>
    </source>
</evidence>
<gene>
    <name evidence="1" type="ORF">AVEN_74126_1</name>
</gene>
<protein>
    <recommendedName>
        <fullName evidence="3">Mos1 transposase HTH domain-containing protein</fullName>
    </recommendedName>
</protein>
<dbReference type="AlphaFoldDB" id="A0A4Y2A3W3"/>
<accession>A0A4Y2A3W3</accession>